<accession>A0A5J4UCL6</accession>
<evidence type="ECO:0000313" key="2">
    <source>
        <dbReference type="EMBL" id="KAA6367913.1"/>
    </source>
</evidence>
<keyword evidence="1" id="KW-1133">Transmembrane helix</keyword>
<sequence length="121" mass="13927">MKTGAPVTVCTGGKAYSRLLRRILNYLNYCLSISRCGLSAQSSLFYPFMNLHLKLLFFSFCLSTSLTNHFYRFDLSHVYDYGHDHDHDHGDGGGYHLHLIPFVQYLGIGLYLPLSRMIFIR</sequence>
<feature type="transmembrane region" description="Helical" evidence="1">
    <location>
        <begin position="55"/>
        <end position="73"/>
    </location>
</feature>
<keyword evidence="1" id="KW-0472">Membrane</keyword>
<dbReference type="AlphaFoldDB" id="A0A5J4UCL6"/>
<feature type="transmembrane region" description="Helical" evidence="1">
    <location>
        <begin position="93"/>
        <end position="114"/>
    </location>
</feature>
<name>A0A5J4UCL6_9EUKA</name>
<proteinExistence type="predicted"/>
<evidence type="ECO:0000256" key="1">
    <source>
        <dbReference type="SAM" id="Phobius"/>
    </source>
</evidence>
<dbReference type="Proteomes" id="UP000324800">
    <property type="component" value="Unassembled WGS sequence"/>
</dbReference>
<organism evidence="2 3">
    <name type="scientific">Streblomastix strix</name>
    <dbReference type="NCBI Taxonomy" id="222440"/>
    <lineage>
        <taxon>Eukaryota</taxon>
        <taxon>Metamonada</taxon>
        <taxon>Preaxostyla</taxon>
        <taxon>Oxymonadida</taxon>
        <taxon>Streblomastigidae</taxon>
        <taxon>Streblomastix</taxon>
    </lineage>
</organism>
<comment type="caution">
    <text evidence="2">The sequence shown here is derived from an EMBL/GenBank/DDBJ whole genome shotgun (WGS) entry which is preliminary data.</text>
</comment>
<reference evidence="2 3" key="1">
    <citation type="submission" date="2019-03" db="EMBL/GenBank/DDBJ databases">
        <title>Single cell metagenomics reveals metabolic interactions within the superorganism composed of flagellate Streblomastix strix and complex community of Bacteroidetes bacteria on its surface.</title>
        <authorList>
            <person name="Treitli S.C."/>
            <person name="Kolisko M."/>
            <person name="Husnik F."/>
            <person name="Keeling P."/>
            <person name="Hampl V."/>
        </authorList>
    </citation>
    <scope>NUCLEOTIDE SEQUENCE [LARGE SCALE GENOMIC DNA]</scope>
    <source>
        <strain evidence="2">ST1C</strain>
    </source>
</reference>
<dbReference type="EMBL" id="SNRW01017854">
    <property type="protein sequence ID" value="KAA6367913.1"/>
    <property type="molecule type" value="Genomic_DNA"/>
</dbReference>
<protein>
    <submittedName>
        <fullName evidence="2">Uncharacterized protein</fullName>
    </submittedName>
</protein>
<gene>
    <name evidence="2" type="ORF">EZS28_036562</name>
</gene>
<keyword evidence="1" id="KW-0812">Transmembrane</keyword>
<evidence type="ECO:0000313" key="3">
    <source>
        <dbReference type="Proteomes" id="UP000324800"/>
    </source>
</evidence>